<evidence type="ECO:0000256" key="4">
    <source>
        <dbReference type="ARBA" id="ARBA00023315"/>
    </source>
</evidence>
<evidence type="ECO:0000256" key="2">
    <source>
        <dbReference type="ARBA" id="ARBA00012701"/>
    </source>
</evidence>
<dbReference type="Proteomes" id="UP000034805">
    <property type="component" value="Unassembled WGS sequence"/>
</dbReference>
<reference evidence="7" key="3">
    <citation type="submission" date="2025-05" db="UniProtKB">
        <authorList>
            <consortium name="Ensembl"/>
        </authorList>
    </citation>
    <scope>IDENTIFICATION</scope>
</reference>
<dbReference type="FunFam" id="3.30.2140.20:FF:000001">
    <property type="entry name" value="Arylamine N-acetyltransferase 1"/>
    <property type="match status" value="1"/>
</dbReference>
<evidence type="ECO:0000256" key="1">
    <source>
        <dbReference type="ARBA" id="ARBA00006547"/>
    </source>
</evidence>
<dbReference type="InterPro" id="IPR001447">
    <property type="entry name" value="Arylamine_N-AcTrfase"/>
</dbReference>
<organism evidence="6 8">
    <name type="scientific">Scleropages formosus</name>
    <name type="common">Asian bonytongue</name>
    <name type="synonym">Osteoglossum formosum</name>
    <dbReference type="NCBI Taxonomy" id="113540"/>
    <lineage>
        <taxon>Eukaryota</taxon>
        <taxon>Metazoa</taxon>
        <taxon>Chordata</taxon>
        <taxon>Craniata</taxon>
        <taxon>Vertebrata</taxon>
        <taxon>Euteleostomi</taxon>
        <taxon>Actinopterygii</taxon>
        <taxon>Neopterygii</taxon>
        <taxon>Teleostei</taxon>
        <taxon>Osteoglossocephala</taxon>
        <taxon>Osteoglossomorpha</taxon>
        <taxon>Osteoglossiformes</taxon>
        <taxon>Osteoglossidae</taxon>
        <taxon>Scleropages</taxon>
    </lineage>
</organism>
<dbReference type="STRING" id="113540.ENSSFOP00015018663"/>
<dbReference type="PRINTS" id="PR01543">
    <property type="entry name" value="ANATRNSFRASE"/>
</dbReference>
<dbReference type="Pfam" id="PF00797">
    <property type="entry name" value="Acetyltransf_2"/>
    <property type="match status" value="1"/>
</dbReference>
<gene>
    <name evidence="7" type="primary">LOC108935443</name>
    <name evidence="6" type="ORF">Z043_120052</name>
</gene>
<keyword evidence="4 5" id="KW-0012">Acyltransferase</keyword>
<evidence type="ECO:0000313" key="6">
    <source>
        <dbReference type="EMBL" id="KPP61806.1"/>
    </source>
</evidence>
<dbReference type="SUPFAM" id="SSF54001">
    <property type="entry name" value="Cysteine proteinases"/>
    <property type="match status" value="1"/>
</dbReference>
<dbReference type="InterPro" id="IPR038765">
    <property type="entry name" value="Papain-like_cys_pep_sf"/>
</dbReference>
<dbReference type="GO" id="GO:0004060">
    <property type="term" value="F:arylamine N-acetyltransferase activity"/>
    <property type="evidence" value="ECO:0007669"/>
    <property type="project" value="UniProtKB-EC"/>
</dbReference>
<evidence type="ECO:0000313" key="8">
    <source>
        <dbReference type="Proteomes" id="UP000034805"/>
    </source>
</evidence>
<dbReference type="Ensembl" id="ENSSFOT00015018875.2">
    <property type="protein sequence ID" value="ENSSFOP00015018663.2"/>
    <property type="gene ID" value="ENSSFOG00015011981.2"/>
</dbReference>
<dbReference type="EC" id="2.3.1.5" evidence="2"/>
<reference evidence="6 8" key="1">
    <citation type="submission" date="2015-08" db="EMBL/GenBank/DDBJ databases">
        <title>The genome of the Asian arowana (Scleropages formosus).</title>
        <authorList>
            <person name="Tan M.H."/>
            <person name="Gan H.M."/>
            <person name="Croft L.J."/>
            <person name="Austin C.M."/>
        </authorList>
    </citation>
    <scope>NUCLEOTIDE SEQUENCE [LARGE SCALE GENOMIC DNA]</scope>
    <source>
        <strain evidence="6">Aro1</strain>
    </source>
</reference>
<dbReference type="Proteomes" id="UP000694397">
    <property type="component" value="Chromosome 9"/>
</dbReference>
<keyword evidence="3 5" id="KW-0808">Transferase</keyword>
<evidence type="ECO:0000256" key="3">
    <source>
        <dbReference type="ARBA" id="ARBA00022679"/>
    </source>
</evidence>
<dbReference type="RefSeq" id="XP_018609545.2">
    <property type="nucleotide sequence ID" value="XM_018754029.2"/>
</dbReference>
<evidence type="ECO:0000256" key="5">
    <source>
        <dbReference type="RuleBase" id="RU003452"/>
    </source>
</evidence>
<dbReference type="KEGG" id="sfm:108935443"/>
<proteinExistence type="inferred from homology"/>
<dbReference type="PANTHER" id="PTHR11786:SF3">
    <property type="entry name" value="ARYLAMINE N-ACETYLTRANSFERASE"/>
    <property type="match status" value="1"/>
</dbReference>
<dbReference type="Gene3D" id="3.30.2140.20">
    <property type="match status" value="1"/>
</dbReference>
<dbReference type="PANTHER" id="PTHR11786">
    <property type="entry name" value="N-HYDROXYARYLAMINE O-ACETYLTRANSFERASE"/>
    <property type="match status" value="1"/>
</dbReference>
<protein>
    <recommendedName>
        <fullName evidence="2">arylamine N-acetyltransferase</fullName>
        <ecNumber evidence="2">2.3.1.5</ecNumber>
    </recommendedName>
</protein>
<comment type="similarity">
    <text evidence="1 5">Belongs to the arylamine N-acetyltransferase family.</text>
</comment>
<dbReference type="OrthoDB" id="10260017at2759"/>
<dbReference type="GeneID" id="108935443"/>
<accession>A0A0P7U441</accession>
<sequence>MDPEKYLQRIGCAGPLMPTLESLRHIHRRHLLSVPFENLTIHSGGRVRLELPHLYEKIVLQHRGGFCFENNGLFSWLLTQLGFRVTLLSAQVRNAITRLYGPPFDHLVVMVTLEGERWLCDVGFGASFELPVSLETAEPQSQENGTFRIRHEGETMFLETEMRDEVQGEGKSRSDGWMEMYKFTLQPRQLEDFTAMCIYHQTSPSSIFYCKSLCSLLLPSGRVTYMGYKLTFTSLPSVPGGRTTKTVRELSGNEIPDLLMEIFGIKLPFPIKPKDEDIIPPPPIY</sequence>
<name>A0A0P7U441_SCLFO</name>
<reference evidence="7 9" key="2">
    <citation type="submission" date="2019-04" db="EMBL/GenBank/DDBJ databases">
        <authorList>
            <consortium name="Wellcome Sanger Institute Data Sharing"/>
        </authorList>
    </citation>
    <scope>NUCLEOTIDE SEQUENCE [LARGE SCALE GENOMIC DNA]</scope>
</reference>
<dbReference type="GeneTree" id="ENSGT00390000012054"/>
<dbReference type="InterPro" id="IPR053710">
    <property type="entry name" value="Arylamine_NAT_domain_sf"/>
</dbReference>
<evidence type="ECO:0000313" key="7">
    <source>
        <dbReference type="Ensembl" id="ENSSFOP00015018663.2"/>
    </source>
</evidence>
<keyword evidence="9" id="KW-1185">Reference proteome</keyword>
<dbReference type="AlphaFoldDB" id="A0A0P7U441"/>
<dbReference type="EMBL" id="JARO02009288">
    <property type="protein sequence ID" value="KPP61806.1"/>
    <property type="molecule type" value="Genomic_DNA"/>
</dbReference>
<evidence type="ECO:0000313" key="9">
    <source>
        <dbReference type="Proteomes" id="UP000694397"/>
    </source>
</evidence>